<accession>A0ABP7A161</accession>
<dbReference type="Proteomes" id="UP001501074">
    <property type="component" value="Unassembled WGS sequence"/>
</dbReference>
<dbReference type="SMART" id="SM00448">
    <property type="entry name" value="REC"/>
    <property type="match status" value="1"/>
</dbReference>
<comment type="domain">
    <text evidence="5">Contains a C-terminal catalytic domain, and an N-terminal region which modulates catalytic activity.</text>
</comment>
<dbReference type="Pfam" id="PF00072">
    <property type="entry name" value="Response_reg"/>
    <property type="match status" value="1"/>
</dbReference>
<keyword evidence="2 5" id="KW-0145">Chemotaxis</keyword>
<evidence type="ECO:0000259" key="8">
    <source>
        <dbReference type="PROSITE" id="PS50110"/>
    </source>
</evidence>
<evidence type="ECO:0000256" key="4">
    <source>
        <dbReference type="ARBA" id="ARBA00048267"/>
    </source>
</evidence>
<dbReference type="PANTHER" id="PTHR42872">
    <property type="entry name" value="PROTEIN-GLUTAMATE METHYLESTERASE/PROTEIN-GLUTAMINE GLUTAMINASE"/>
    <property type="match status" value="1"/>
</dbReference>
<evidence type="ECO:0000256" key="7">
    <source>
        <dbReference type="PROSITE-ProRule" id="PRU00169"/>
    </source>
</evidence>
<comment type="catalytic activity">
    <reaction evidence="4 5">
        <text>[protein]-L-glutamate 5-O-methyl ester + H2O = L-glutamyl-[protein] + methanol + H(+)</text>
        <dbReference type="Rhea" id="RHEA:23236"/>
        <dbReference type="Rhea" id="RHEA-COMP:10208"/>
        <dbReference type="Rhea" id="RHEA-COMP:10311"/>
        <dbReference type="ChEBI" id="CHEBI:15377"/>
        <dbReference type="ChEBI" id="CHEBI:15378"/>
        <dbReference type="ChEBI" id="CHEBI:17790"/>
        <dbReference type="ChEBI" id="CHEBI:29973"/>
        <dbReference type="ChEBI" id="CHEBI:82795"/>
        <dbReference type="EC" id="3.1.1.61"/>
    </reaction>
</comment>
<keyword evidence="1 5" id="KW-0963">Cytoplasm</keyword>
<dbReference type="NCBIfam" id="NF001965">
    <property type="entry name" value="PRK00742.1"/>
    <property type="match status" value="1"/>
</dbReference>
<dbReference type="InterPro" id="IPR011006">
    <property type="entry name" value="CheY-like_superfamily"/>
</dbReference>
<dbReference type="InterPro" id="IPR008248">
    <property type="entry name" value="CheB-like"/>
</dbReference>
<keyword evidence="5 7" id="KW-0597">Phosphoprotein</keyword>
<evidence type="ECO:0000313" key="10">
    <source>
        <dbReference type="EMBL" id="GAA3622276.1"/>
    </source>
</evidence>
<organism evidence="10 11">
    <name type="scientific">Kineosporia mesophila</name>
    <dbReference type="NCBI Taxonomy" id="566012"/>
    <lineage>
        <taxon>Bacteria</taxon>
        <taxon>Bacillati</taxon>
        <taxon>Actinomycetota</taxon>
        <taxon>Actinomycetes</taxon>
        <taxon>Kineosporiales</taxon>
        <taxon>Kineosporiaceae</taxon>
        <taxon>Kineosporia</taxon>
    </lineage>
</organism>
<evidence type="ECO:0000256" key="2">
    <source>
        <dbReference type="ARBA" id="ARBA00022500"/>
    </source>
</evidence>
<evidence type="ECO:0000256" key="6">
    <source>
        <dbReference type="PROSITE-ProRule" id="PRU00050"/>
    </source>
</evidence>
<feature type="active site" evidence="5 6">
    <location>
        <position position="296"/>
    </location>
</feature>
<dbReference type="CDD" id="cd16432">
    <property type="entry name" value="CheB_Rec"/>
    <property type="match status" value="1"/>
</dbReference>
<dbReference type="SUPFAM" id="SSF52738">
    <property type="entry name" value="Methylesterase CheB, C-terminal domain"/>
    <property type="match status" value="1"/>
</dbReference>
<comment type="function">
    <text evidence="5">Involved in chemotaxis. Part of a chemotaxis signal transduction system that modulates chemotaxis in response to various stimuli. Catalyzes the demethylation of specific methylglutamate residues introduced into the chemoreceptors (methyl-accepting chemotaxis proteins or MCP) by CheR. Also mediates the irreversible deamidation of specific glutamine residues to glutamic acid.</text>
</comment>
<comment type="subcellular location">
    <subcellularLocation>
        <location evidence="5">Cytoplasm</location>
    </subcellularLocation>
</comment>
<evidence type="ECO:0000259" key="9">
    <source>
        <dbReference type="PROSITE" id="PS50122"/>
    </source>
</evidence>
<dbReference type="GO" id="GO:0008168">
    <property type="term" value="F:methyltransferase activity"/>
    <property type="evidence" value="ECO:0007669"/>
    <property type="project" value="UniProtKB-KW"/>
</dbReference>
<dbReference type="PANTHER" id="PTHR42872:SF6">
    <property type="entry name" value="PROTEIN-GLUTAMATE METHYLESTERASE_PROTEIN-GLUTAMINE GLUTAMINASE"/>
    <property type="match status" value="1"/>
</dbReference>
<evidence type="ECO:0000313" key="11">
    <source>
        <dbReference type="Proteomes" id="UP001501074"/>
    </source>
</evidence>
<dbReference type="InterPro" id="IPR035909">
    <property type="entry name" value="CheB_C"/>
</dbReference>
<dbReference type="Gene3D" id="3.40.50.180">
    <property type="entry name" value="Methylesterase CheB, C-terminal domain"/>
    <property type="match status" value="1"/>
</dbReference>
<comment type="caution">
    <text evidence="10">The sequence shown here is derived from an EMBL/GenBank/DDBJ whole genome shotgun (WGS) entry which is preliminary data.</text>
</comment>
<reference evidence="11" key="1">
    <citation type="journal article" date="2019" name="Int. J. Syst. Evol. Microbiol.">
        <title>The Global Catalogue of Microorganisms (GCM) 10K type strain sequencing project: providing services to taxonomists for standard genome sequencing and annotation.</title>
        <authorList>
            <consortium name="The Broad Institute Genomics Platform"/>
            <consortium name="The Broad Institute Genome Sequencing Center for Infectious Disease"/>
            <person name="Wu L."/>
            <person name="Ma J."/>
        </authorList>
    </citation>
    <scope>NUCLEOTIDE SEQUENCE [LARGE SCALE GENOMIC DNA]</scope>
    <source>
        <strain evidence="11">JCM 16902</strain>
    </source>
</reference>
<keyword evidence="10" id="KW-0489">Methyltransferase</keyword>
<name>A0ABP7A161_9ACTN</name>
<dbReference type="GO" id="GO:0032259">
    <property type="term" value="P:methylation"/>
    <property type="evidence" value="ECO:0007669"/>
    <property type="project" value="UniProtKB-KW"/>
</dbReference>
<evidence type="ECO:0000256" key="1">
    <source>
        <dbReference type="ARBA" id="ARBA00022490"/>
    </source>
</evidence>
<proteinExistence type="inferred from homology"/>
<dbReference type="EC" id="3.1.1.61" evidence="5"/>
<evidence type="ECO:0000256" key="5">
    <source>
        <dbReference type="HAMAP-Rule" id="MF_00099"/>
    </source>
</evidence>
<dbReference type="CDD" id="cd17541">
    <property type="entry name" value="REC_CheB-like"/>
    <property type="match status" value="1"/>
</dbReference>
<dbReference type="EC" id="3.5.1.44" evidence="5"/>
<feature type="active site" evidence="5 6">
    <location>
        <position position="174"/>
    </location>
</feature>
<feature type="modified residue" description="4-aspartylphosphate" evidence="5 7">
    <location>
        <position position="59"/>
    </location>
</feature>
<dbReference type="PROSITE" id="PS50122">
    <property type="entry name" value="CHEB"/>
    <property type="match status" value="1"/>
</dbReference>
<dbReference type="RefSeq" id="WP_231481100.1">
    <property type="nucleotide sequence ID" value="NZ_BAAAZO010000009.1"/>
</dbReference>
<dbReference type="EMBL" id="BAAAZO010000009">
    <property type="protein sequence ID" value="GAA3622276.1"/>
    <property type="molecule type" value="Genomic_DNA"/>
</dbReference>
<dbReference type="Pfam" id="PF01339">
    <property type="entry name" value="CheB_methylest"/>
    <property type="match status" value="1"/>
</dbReference>
<dbReference type="InterPro" id="IPR000673">
    <property type="entry name" value="Sig_transdc_resp-reg_Me-estase"/>
</dbReference>
<feature type="active site" evidence="5 6">
    <location>
        <position position="201"/>
    </location>
</feature>
<dbReference type="PROSITE" id="PS50110">
    <property type="entry name" value="RESPONSE_REGULATORY"/>
    <property type="match status" value="1"/>
</dbReference>
<dbReference type="Gene3D" id="3.40.50.2300">
    <property type="match status" value="1"/>
</dbReference>
<sequence>MTTGRTIRVLVVEDSRTVRARIVAALRSDPAIEVVGEAADGTAAIDECTRLRPDVVTMDMMLPGMTGLAATEHLMQHCPTPILVISSADNRAGFIDTIAALDAGAVDVLEKPVGRDPDGGNDAWDREFLRTVKLVSKIKVIRRVGHRGLPAPRPAEAPTPDPAHPYTVAAIGASTGGPTAVATVLRTLPVTFALPLLLVLHVHESFGVAFANWLQEVTERPVHLAISGEPLSRVGPGEVVMAPPGQHLRVQGSTLILTSEAERHSCRPSVDILFESLALSHGPRVAAVLLTGMGRDGATGLLEIDRQGGLTIAQDEATSAVFGMPGEAVRLGAAQHVLGIDAIGPALGRLTVPSDLAARVRYR</sequence>
<comment type="catalytic activity">
    <reaction evidence="5">
        <text>L-glutaminyl-[protein] + H2O = L-glutamyl-[protein] + NH4(+)</text>
        <dbReference type="Rhea" id="RHEA:16441"/>
        <dbReference type="Rhea" id="RHEA-COMP:10207"/>
        <dbReference type="Rhea" id="RHEA-COMP:10208"/>
        <dbReference type="ChEBI" id="CHEBI:15377"/>
        <dbReference type="ChEBI" id="CHEBI:28938"/>
        <dbReference type="ChEBI" id="CHEBI:29973"/>
        <dbReference type="ChEBI" id="CHEBI:30011"/>
        <dbReference type="EC" id="3.5.1.44"/>
    </reaction>
</comment>
<evidence type="ECO:0000256" key="3">
    <source>
        <dbReference type="ARBA" id="ARBA00022801"/>
    </source>
</evidence>
<keyword evidence="10" id="KW-0808">Transferase</keyword>
<feature type="domain" description="Response regulatory" evidence="8">
    <location>
        <begin position="8"/>
        <end position="126"/>
    </location>
</feature>
<gene>
    <name evidence="5 10" type="primary">cheB</name>
    <name evidence="10" type="ORF">GCM10022223_43980</name>
</gene>
<comment type="PTM">
    <text evidence="5">Phosphorylated by CheA. Phosphorylation of the N-terminal regulatory domain activates the methylesterase activity.</text>
</comment>
<comment type="similarity">
    <text evidence="5">Belongs to the CheB family.</text>
</comment>
<dbReference type="HAMAP" id="MF_00099">
    <property type="entry name" value="CheB_chemtxs"/>
    <property type="match status" value="1"/>
</dbReference>
<keyword evidence="3 5" id="KW-0378">Hydrolase</keyword>
<protein>
    <recommendedName>
        <fullName evidence="5">Protein-glutamate methylesterase/protein-glutamine glutaminase</fullName>
        <ecNumber evidence="5">3.1.1.61</ecNumber>
        <ecNumber evidence="5">3.5.1.44</ecNumber>
    </recommendedName>
</protein>
<dbReference type="InterPro" id="IPR001789">
    <property type="entry name" value="Sig_transdc_resp-reg_receiver"/>
</dbReference>
<dbReference type="PIRSF" id="PIRSF000876">
    <property type="entry name" value="RR_chemtxs_CheB"/>
    <property type="match status" value="1"/>
</dbReference>
<keyword evidence="11" id="KW-1185">Reference proteome</keyword>
<feature type="domain" description="CheB-type methylesterase" evidence="9">
    <location>
        <begin position="165"/>
        <end position="347"/>
    </location>
</feature>
<dbReference type="SUPFAM" id="SSF52172">
    <property type="entry name" value="CheY-like"/>
    <property type="match status" value="1"/>
</dbReference>